<dbReference type="GO" id="GO:0000976">
    <property type="term" value="F:transcription cis-regulatory region binding"/>
    <property type="evidence" value="ECO:0007669"/>
    <property type="project" value="TreeGrafter"/>
</dbReference>
<dbReference type="Gene3D" id="4.10.240.10">
    <property type="entry name" value="Zn(2)-C6 fungal-type DNA-binding domain"/>
    <property type="match status" value="1"/>
</dbReference>
<evidence type="ECO:0000256" key="2">
    <source>
        <dbReference type="ARBA" id="ARBA00023015"/>
    </source>
</evidence>
<dbReference type="Proteomes" id="UP001274830">
    <property type="component" value="Unassembled WGS sequence"/>
</dbReference>
<comment type="caution">
    <text evidence="8">The sequence shown here is derived from an EMBL/GenBank/DDBJ whole genome shotgun (WGS) entry which is preliminary data.</text>
</comment>
<dbReference type="PANTHER" id="PTHR31845">
    <property type="entry name" value="FINGER DOMAIN PROTEIN, PUTATIVE-RELATED"/>
    <property type="match status" value="1"/>
</dbReference>
<keyword evidence="5" id="KW-0539">Nucleus</keyword>
<dbReference type="InterPro" id="IPR036864">
    <property type="entry name" value="Zn2-C6_fun-type_DNA-bd_sf"/>
</dbReference>
<dbReference type="SUPFAM" id="SSF57701">
    <property type="entry name" value="Zn2/Cys6 DNA-binding domain"/>
    <property type="match status" value="1"/>
</dbReference>
<dbReference type="CDD" id="cd00067">
    <property type="entry name" value="GAL4"/>
    <property type="match status" value="1"/>
</dbReference>
<protein>
    <recommendedName>
        <fullName evidence="7">Zn(2)-C6 fungal-type domain-containing protein</fullName>
    </recommendedName>
</protein>
<feature type="compositionally biased region" description="Polar residues" evidence="6">
    <location>
        <begin position="138"/>
        <end position="153"/>
    </location>
</feature>
<keyword evidence="2" id="KW-0805">Transcription regulation</keyword>
<evidence type="ECO:0000256" key="5">
    <source>
        <dbReference type="ARBA" id="ARBA00023242"/>
    </source>
</evidence>
<feature type="region of interest" description="Disordered" evidence="6">
    <location>
        <begin position="600"/>
        <end position="623"/>
    </location>
</feature>
<name>A0AAE1C564_9PEZI</name>
<dbReference type="InterPro" id="IPR001138">
    <property type="entry name" value="Zn2Cys6_DnaBD"/>
</dbReference>
<feature type="compositionally biased region" description="Polar residues" evidence="6">
    <location>
        <begin position="106"/>
        <end position="118"/>
    </location>
</feature>
<dbReference type="AlphaFoldDB" id="A0AAE1C564"/>
<dbReference type="GO" id="GO:0000981">
    <property type="term" value="F:DNA-binding transcription factor activity, RNA polymerase II-specific"/>
    <property type="evidence" value="ECO:0007669"/>
    <property type="project" value="InterPro"/>
</dbReference>
<feature type="domain" description="Zn(2)-C6 fungal-type" evidence="7">
    <location>
        <begin position="24"/>
        <end position="54"/>
    </location>
</feature>
<comment type="subcellular location">
    <subcellularLocation>
        <location evidence="1">Nucleus</location>
    </subcellularLocation>
</comment>
<feature type="region of interest" description="Disordered" evidence="6">
    <location>
        <begin position="95"/>
        <end position="118"/>
    </location>
</feature>
<keyword evidence="9" id="KW-1185">Reference proteome</keyword>
<evidence type="ECO:0000313" key="8">
    <source>
        <dbReference type="EMBL" id="KAK3678497.1"/>
    </source>
</evidence>
<dbReference type="PANTHER" id="PTHR31845:SF10">
    <property type="entry name" value="ZN(II)2CYS6 TRANSCRIPTION FACTOR (EUROFUNG)"/>
    <property type="match status" value="1"/>
</dbReference>
<sequence>MMEVDRSFVGSVPDVMESRSVVRSCLTCSKAKAKCVRTSKQDVCDRCARLKKECSSKEPVVRRRKTLKNSRAAQLAKLESKIEHLVNTLSTHPHSLGPIGHPSPPLSQKGTDGSFHRPSTSEVLGTLCIDMRDESPDDSTNTNDISPTSNPTAINRGLPTSMMSPEDQRAFSTLGVTLGEAEVLLDRYKRLMASSLPFVCLAPAVTAQELWSKQPLLLHAIATVTYFHDLPKQQSLVKGLMRDVTERILINNEKHVGIVQGLLVFVAWYHPHIFWGQQVTNLLHLAIAMTIDLGIDRAPGQCQTDFKAATTKAWHGPGMISRVMTMEEYRATAGVYYLTSMLASSFKKIDALPYTKFMDESLQVLEETREYDSDLLLVQLVRLQHLAEDTHTAETPNAPMQMYVKAFEADLAQLRQRDPSPDSTNILLKMQYLTAEILVWELSLNELQESSTKPLRSHIDDLYRCIDAIKRFADVYFSIPSNDYLILPFSVFGQFAHAFIVLTKIASLEIEGWDIKTLHLSLDFAQVIEQAAVLFDASCKSAPDGQQVNNECFGKWAHRIRWMKQVYEAKFSPSNSNLALALPTMQSTDHRQLYKDVTQEATTGQHNPQSQPTPQQPTPPDDILSADFFNYLDNDFWNSFPPEYDLGFPDMSQNGTSPGYGAVGG</sequence>
<dbReference type="GO" id="GO:0005634">
    <property type="term" value="C:nucleus"/>
    <property type="evidence" value="ECO:0007669"/>
    <property type="project" value="UniProtKB-SubCell"/>
</dbReference>
<dbReference type="GO" id="GO:0008270">
    <property type="term" value="F:zinc ion binding"/>
    <property type="evidence" value="ECO:0007669"/>
    <property type="project" value="InterPro"/>
</dbReference>
<accession>A0AAE1C564</accession>
<keyword evidence="4" id="KW-0804">Transcription</keyword>
<evidence type="ECO:0000256" key="1">
    <source>
        <dbReference type="ARBA" id="ARBA00004123"/>
    </source>
</evidence>
<organism evidence="8 9">
    <name type="scientific">Recurvomyces mirabilis</name>
    <dbReference type="NCBI Taxonomy" id="574656"/>
    <lineage>
        <taxon>Eukaryota</taxon>
        <taxon>Fungi</taxon>
        <taxon>Dikarya</taxon>
        <taxon>Ascomycota</taxon>
        <taxon>Pezizomycotina</taxon>
        <taxon>Dothideomycetes</taxon>
        <taxon>Dothideomycetidae</taxon>
        <taxon>Mycosphaerellales</taxon>
        <taxon>Teratosphaeriaceae</taxon>
        <taxon>Recurvomyces</taxon>
    </lineage>
</organism>
<evidence type="ECO:0000256" key="3">
    <source>
        <dbReference type="ARBA" id="ARBA00023125"/>
    </source>
</evidence>
<reference evidence="8" key="1">
    <citation type="submission" date="2023-07" db="EMBL/GenBank/DDBJ databases">
        <title>Black Yeasts Isolated from many extreme environments.</title>
        <authorList>
            <person name="Coleine C."/>
            <person name="Stajich J.E."/>
            <person name="Selbmann L."/>
        </authorList>
    </citation>
    <scope>NUCLEOTIDE SEQUENCE</scope>
    <source>
        <strain evidence="8">CCFEE 5485</strain>
    </source>
</reference>
<keyword evidence="3" id="KW-0238">DNA-binding</keyword>
<evidence type="ECO:0000256" key="4">
    <source>
        <dbReference type="ARBA" id="ARBA00023163"/>
    </source>
</evidence>
<evidence type="ECO:0000313" key="9">
    <source>
        <dbReference type="Proteomes" id="UP001274830"/>
    </source>
</evidence>
<proteinExistence type="predicted"/>
<dbReference type="EMBL" id="JAUTXT010000004">
    <property type="protein sequence ID" value="KAK3678497.1"/>
    <property type="molecule type" value="Genomic_DNA"/>
</dbReference>
<evidence type="ECO:0000256" key="6">
    <source>
        <dbReference type="SAM" id="MobiDB-lite"/>
    </source>
</evidence>
<dbReference type="InterPro" id="IPR051089">
    <property type="entry name" value="prtT"/>
</dbReference>
<gene>
    <name evidence="8" type="ORF">LTR78_001794</name>
</gene>
<evidence type="ECO:0000259" key="7">
    <source>
        <dbReference type="PROSITE" id="PS00463"/>
    </source>
</evidence>
<feature type="region of interest" description="Disordered" evidence="6">
    <location>
        <begin position="131"/>
        <end position="165"/>
    </location>
</feature>
<dbReference type="PROSITE" id="PS00463">
    <property type="entry name" value="ZN2_CY6_FUNGAL_1"/>
    <property type="match status" value="1"/>
</dbReference>